<dbReference type="Pfam" id="PF01909">
    <property type="entry name" value="NTP_transf_2"/>
    <property type="match status" value="1"/>
</dbReference>
<feature type="domain" description="Polymerase nucleotidyl transferase" evidence="1">
    <location>
        <begin position="120"/>
        <end position="151"/>
    </location>
</feature>
<dbReference type="CDD" id="cd05403">
    <property type="entry name" value="NT_KNTase_like"/>
    <property type="match status" value="1"/>
</dbReference>
<evidence type="ECO:0000259" key="1">
    <source>
        <dbReference type="Pfam" id="PF01909"/>
    </source>
</evidence>
<evidence type="ECO:0000313" key="3">
    <source>
        <dbReference type="Proteomes" id="UP000680865"/>
    </source>
</evidence>
<keyword evidence="3" id="KW-1185">Reference proteome</keyword>
<dbReference type="InterPro" id="IPR043519">
    <property type="entry name" value="NT_sf"/>
</dbReference>
<dbReference type="AlphaFoldDB" id="A0A919VQ72"/>
<dbReference type="SUPFAM" id="SSF81301">
    <property type="entry name" value="Nucleotidyltransferase"/>
    <property type="match status" value="1"/>
</dbReference>
<dbReference type="RefSeq" id="WP_212997766.1">
    <property type="nucleotide sequence ID" value="NZ_BAAATW010000011.1"/>
</dbReference>
<protein>
    <recommendedName>
        <fullName evidence="1">Polymerase nucleotidyl transferase domain-containing protein</fullName>
    </recommendedName>
</protein>
<proteinExistence type="predicted"/>
<accession>A0A919VQ72</accession>
<dbReference type="GO" id="GO:0016779">
    <property type="term" value="F:nucleotidyltransferase activity"/>
    <property type="evidence" value="ECO:0007669"/>
    <property type="project" value="InterPro"/>
</dbReference>
<evidence type="ECO:0000313" key="2">
    <source>
        <dbReference type="EMBL" id="GIM72206.1"/>
    </source>
</evidence>
<dbReference type="Proteomes" id="UP000680865">
    <property type="component" value="Unassembled WGS sequence"/>
</dbReference>
<name>A0A919VQ72_9ACTN</name>
<sequence length="217" mass="23143">MDLSSPMDAVVPSLEGQILRVLAATSRPMTASTIVRLVHRGSAPGVRVALRRLAGVGTIINDRIGKQYQYQANREHAAWPAIQAVVDFANGFPAQLDAKISQTVRDGLAGWPEATGNNADVTCAVFGSLARGTADAESDIDLVLVVPDATPPDMAEALSERLTARVGAFTGNQVNVLLLTAGQRDDLIKRGDALVDSWRRDARTVHGPELLNTPEEN</sequence>
<organism evidence="2 3">
    <name type="scientific">Winogradskya consettensis</name>
    <dbReference type="NCBI Taxonomy" id="113560"/>
    <lineage>
        <taxon>Bacteria</taxon>
        <taxon>Bacillati</taxon>
        <taxon>Actinomycetota</taxon>
        <taxon>Actinomycetes</taxon>
        <taxon>Micromonosporales</taxon>
        <taxon>Micromonosporaceae</taxon>
        <taxon>Winogradskya</taxon>
    </lineage>
</organism>
<comment type="caution">
    <text evidence="2">The sequence shown here is derived from an EMBL/GenBank/DDBJ whole genome shotgun (WGS) entry which is preliminary data.</text>
</comment>
<reference evidence="2" key="1">
    <citation type="submission" date="2021-03" db="EMBL/GenBank/DDBJ databases">
        <title>Whole genome shotgun sequence of Actinoplanes consettensis NBRC 14913.</title>
        <authorList>
            <person name="Komaki H."/>
            <person name="Tamura T."/>
        </authorList>
    </citation>
    <scope>NUCLEOTIDE SEQUENCE</scope>
    <source>
        <strain evidence="2">NBRC 14913</strain>
    </source>
</reference>
<dbReference type="Gene3D" id="3.30.460.10">
    <property type="entry name" value="Beta Polymerase, domain 2"/>
    <property type="match status" value="1"/>
</dbReference>
<dbReference type="InterPro" id="IPR002934">
    <property type="entry name" value="Polymerase_NTP_transf_dom"/>
</dbReference>
<gene>
    <name evidence="2" type="ORF">Aco04nite_29100</name>
</gene>
<dbReference type="EMBL" id="BOQP01000012">
    <property type="protein sequence ID" value="GIM72206.1"/>
    <property type="molecule type" value="Genomic_DNA"/>
</dbReference>